<dbReference type="CDD" id="cd00093">
    <property type="entry name" value="HTH_XRE"/>
    <property type="match status" value="1"/>
</dbReference>
<dbReference type="AlphaFoldDB" id="Q5I715"/>
<dbReference type="Pfam" id="PF00717">
    <property type="entry name" value="Peptidase_S24"/>
    <property type="match status" value="1"/>
</dbReference>
<evidence type="ECO:0000313" key="2">
    <source>
        <dbReference type="EMBL" id="AAW31820.1"/>
    </source>
</evidence>
<dbReference type="InterPro" id="IPR010982">
    <property type="entry name" value="Lambda_DNA-bd_dom_sf"/>
</dbReference>
<dbReference type="SUPFAM" id="SSF51306">
    <property type="entry name" value="LexA/Signal peptidase"/>
    <property type="match status" value="1"/>
</dbReference>
<accession>Q5I715</accession>
<name>Q5I715_DICNO</name>
<proteinExistence type="predicted"/>
<dbReference type="Gene3D" id="1.10.260.40">
    <property type="entry name" value="lambda repressor-like DNA-binding domains"/>
    <property type="match status" value="1"/>
</dbReference>
<sequence>MSQEKLNTIATEITRAFAKIGISGRGTKAKIAKICGVTSAAVGAWFQENNPRQPTIDNLLKISKVTNTSLEQLIRGREALDSIPMLEMGELPRFLQQSQEAEISYRLLSEVIHDEGGNIAIIAGDDSMMHLGTINYYPKGAILVFRISDAKPQHEDLVLVKVTIQGRDFFMFRQYLENAGKESFVALNPAYENITEFDRYEVIGYFSYQVIIK</sequence>
<organism evidence="2">
    <name type="scientific">Dichelobacter nodosus</name>
    <name type="common">Bacteroides nodosus</name>
    <dbReference type="NCBI Taxonomy" id="870"/>
    <lineage>
        <taxon>Bacteria</taxon>
        <taxon>Pseudomonadati</taxon>
        <taxon>Pseudomonadota</taxon>
        <taxon>Gammaproteobacteria</taxon>
        <taxon>Cardiobacteriales</taxon>
        <taxon>Cardiobacteriaceae</taxon>
        <taxon>Dichelobacter</taxon>
    </lineage>
</organism>
<dbReference type="PROSITE" id="PS50943">
    <property type="entry name" value="HTH_CROC1"/>
    <property type="match status" value="1"/>
</dbReference>
<dbReference type="InterPro" id="IPR015927">
    <property type="entry name" value="Peptidase_S24_S26A/B/C"/>
</dbReference>
<protein>
    <submittedName>
        <fullName evidence="2">Orf213</fullName>
    </submittedName>
</protein>
<feature type="domain" description="HTH cro/C1-type" evidence="1">
    <location>
        <begin position="27"/>
        <end position="73"/>
    </location>
</feature>
<dbReference type="InterPro" id="IPR001387">
    <property type="entry name" value="Cro/C1-type_HTH"/>
</dbReference>
<dbReference type="Pfam" id="PF01381">
    <property type="entry name" value="HTH_3"/>
    <property type="match status" value="1"/>
</dbReference>
<gene>
    <name evidence="2" type="primary">orf213</name>
</gene>
<evidence type="ECO:0000259" key="1">
    <source>
        <dbReference type="PROSITE" id="PS50943"/>
    </source>
</evidence>
<dbReference type="EMBL" id="AY847513">
    <property type="protein sequence ID" value="AAW31820.1"/>
    <property type="molecule type" value="Genomic_DNA"/>
</dbReference>
<dbReference type="InterPro" id="IPR036286">
    <property type="entry name" value="LexA/Signal_pep-like_sf"/>
</dbReference>
<reference evidence="2" key="1">
    <citation type="journal article" date="2009" name="Anaerobe">
        <title>The intD mobile genetic element from Dichelobacter nodosus, the causative agent of ovine footrot, is associated with the benign phenotype.</title>
        <authorList>
            <person name="Tanjung L.R."/>
            <person name="Whittle G."/>
            <person name="Shaw B.E."/>
            <person name="Bloomfield G.A."/>
            <person name="Katz M.E."/>
            <person name="Cheetham B.F."/>
        </authorList>
    </citation>
    <scope>NUCLEOTIDE SEQUENCE</scope>
    <source>
        <strain evidence="2">C305-1</strain>
    </source>
</reference>
<dbReference type="GO" id="GO:0003677">
    <property type="term" value="F:DNA binding"/>
    <property type="evidence" value="ECO:0007669"/>
    <property type="project" value="InterPro"/>
</dbReference>
<dbReference type="Gene3D" id="2.10.109.10">
    <property type="entry name" value="Umud Fragment, subunit A"/>
    <property type="match status" value="1"/>
</dbReference>